<evidence type="ECO:0000259" key="4">
    <source>
        <dbReference type="PROSITE" id="PS01124"/>
    </source>
</evidence>
<name>A0A543BIK4_9MICO</name>
<comment type="caution">
    <text evidence="5">The sequence shown here is derived from an EMBL/GenBank/DDBJ whole genome shotgun (WGS) entry which is preliminary data.</text>
</comment>
<protein>
    <submittedName>
        <fullName evidence="5">AraC-like DNA-binding protein</fullName>
    </submittedName>
</protein>
<keyword evidence="6" id="KW-1185">Reference proteome</keyword>
<dbReference type="GO" id="GO:0043565">
    <property type="term" value="F:sequence-specific DNA binding"/>
    <property type="evidence" value="ECO:0007669"/>
    <property type="project" value="InterPro"/>
</dbReference>
<dbReference type="EMBL" id="VFOX01000001">
    <property type="protein sequence ID" value="TQL84680.1"/>
    <property type="molecule type" value="Genomic_DNA"/>
</dbReference>
<dbReference type="InterPro" id="IPR020449">
    <property type="entry name" value="Tscrpt_reg_AraC-type_HTH"/>
</dbReference>
<dbReference type="InterPro" id="IPR050204">
    <property type="entry name" value="AraC_XylS_family_regulators"/>
</dbReference>
<keyword evidence="2 5" id="KW-0238">DNA-binding</keyword>
<sequence length="273" mass="30460">MRDEWPEALTMRYLEAGAGVDTVDGALDAKTVPFAILAQATSGRYRLAYDGRSTEAGPESIVIAPPHRRLTFGHYATDESVMRSRWAHVAFSLWGSIDLWDLVELPRRLDGRAAEIVGESIHALLTDAPGEDPVRRLTRRLQIGATLAEVLITASTPRPEAADIAEGAFQLRPLLRYMQESLADPLDVAQLARVACLSEATLHRRFRQVFGTTPMRYLKRLRLDEAARTLGRTDRTIGAVAEEVGFANPYHFSREFQRAFGMPPRDFRTAASR</sequence>
<proteinExistence type="predicted"/>
<dbReference type="SUPFAM" id="SSF46689">
    <property type="entry name" value="Homeodomain-like"/>
    <property type="match status" value="2"/>
</dbReference>
<dbReference type="Pfam" id="PF12833">
    <property type="entry name" value="HTH_18"/>
    <property type="match status" value="1"/>
</dbReference>
<dbReference type="PROSITE" id="PS01124">
    <property type="entry name" value="HTH_ARAC_FAMILY_2"/>
    <property type="match status" value="1"/>
</dbReference>
<accession>A0A543BIK4</accession>
<feature type="domain" description="HTH araC/xylS-type" evidence="4">
    <location>
        <begin position="172"/>
        <end position="270"/>
    </location>
</feature>
<dbReference type="InterPro" id="IPR009057">
    <property type="entry name" value="Homeodomain-like_sf"/>
</dbReference>
<keyword evidence="1" id="KW-0805">Transcription regulation</keyword>
<dbReference type="PRINTS" id="PR00032">
    <property type="entry name" value="HTHARAC"/>
</dbReference>
<dbReference type="InterPro" id="IPR018060">
    <property type="entry name" value="HTH_AraC"/>
</dbReference>
<evidence type="ECO:0000256" key="3">
    <source>
        <dbReference type="ARBA" id="ARBA00023163"/>
    </source>
</evidence>
<dbReference type="InterPro" id="IPR018062">
    <property type="entry name" value="HTH_AraC-typ_CS"/>
</dbReference>
<dbReference type="AlphaFoldDB" id="A0A543BIK4"/>
<dbReference type="PANTHER" id="PTHR46796">
    <property type="entry name" value="HTH-TYPE TRANSCRIPTIONAL ACTIVATOR RHAS-RELATED"/>
    <property type="match status" value="1"/>
</dbReference>
<dbReference type="SMART" id="SM00342">
    <property type="entry name" value="HTH_ARAC"/>
    <property type="match status" value="1"/>
</dbReference>
<dbReference type="GO" id="GO:0003700">
    <property type="term" value="F:DNA-binding transcription factor activity"/>
    <property type="evidence" value="ECO:0007669"/>
    <property type="project" value="InterPro"/>
</dbReference>
<dbReference type="PANTHER" id="PTHR46796:SF13">
    <property type="entry name" value="HTH-TYPE TRANSCRIPTIONAL ACTIVATOR RHAS"/>
    <property type="match status" value="1"/>
</dbReference>
<dbReference type="Proteomes" id="UP000317209">
    <property type="component" value="Unassembled WGS sequence"/>
</dbReference>
<evidence type="ECO:0000313" key="6">
    <source>
        <dbReference type="Proteomes" id="UP000317209"/>
    </source>
</evidence>
<dbReference type="PROSITE" id="PS00041">
    <property type="entry name" value="HTH_ARAC_FAMILY_1"/>
    <property type="match status" value="1"/>
</dbReference>
<gene>
    <name evidence="5" type="ORF">FB560_0271</name>
</gene>
<evidence type="ECO:0000256" key="1">
    <source>
        <dbReference type="ARBA" id="ARBA00023015"/>
    </source>
</evidence>
<evidence type="ECO:0000313" key="5">
    <source>
        <dbReference type="EMBL" id="TQL84680.1"/>
    </source>
</evidence>
<dbReference type="Gene3D" id="1.10.10.60">
    <property type="entry name" value="Homeodomain-like"/>
    <property type="match status" value="2"/>
</dbReference>
<organism evidence="5 6">
    <name type="scientific">Microbacterium saperdae</name>
    <dbReference type="NCBI Taxonomy" id="69368"/>
    <lineage>
        <taxon>Bacteria</taxon>
        <taxon>Bacillati</taxon>
        <taxon>Actinomycetota</taxon>
        <taxon>Actinomycetes</taxon>
        <taxon>Micrococcales</taxon>
        <taxon>Microbacteriaceae</taxon>
        <taxon>Microbacterium</taxon>
    </lineage>
</organism>
<keyword evidence="3" id="KW-0804">Transcription</keyword>
<evidence type="ECO:0000256" key="2">
    <source>
        <dbReference type="ARBA" id="ARBA00023125"/>
    </source>
</evidence>
<reference evidence="5 6" key="1">
    <citation type="submission" date="2019-06" db="EMBL/GenBank/DDBJ databases">
        <title>Sequencing the genomes of 1000 actinobacteria strains.</title>
        <authorList>
            <person name="Klenk H.-P."/>
        </authorList>
    </citation>
    <scope>NUCLEOTIDE SEQUENCE [LARGE SCALE GENOMIC DNA]</scope>
    <source>
        <strain evidence="5 6">DSM 20169</strain>
    </source>
</reference>